<keyword evidence="1" id="KW-0472">Membrane</keyword>
<dbReference type="EMBL" id="CP002831">
    <property type="protein sequence ID" value="AFC26894.1"/>
    <property type="molecule type" value="Genomic_DNA"/>
</dbReference>
<dbReference type="KEGG" id="sgn:SGRA_4179"/>
<gene>
    <name evidence="3" type="ordered locus">SGRA_4179</name>
</gene>
<dbReference type="Proteomes" id="UP000007519">
    <property type="component" value="Chromosome"/>
</dbReference>
<evidence type="ECO:0000256" key="1">
    <source>
        <dbReference type="SAM" id="Phobius"/>
    </source>
</evidence>
<accession>H6L8T8</accession>
<dbReference type="Pfam" id="PF14771">
    <property type="entry name" value="DUF4476"/>
    <property type="match status" value="1"/>
</dbReference>
<proteinExistence type="predicted"/>
<reference evidence="3 4" key="1">
    <citation type="journal article" date="2012" name="Stand. Genomic Sci.">
        <title>Complete genome sequencing and analysis of Saprospira grandis str. Lewin, a predatory marine bacterium.</title>
        <authorList>
            <person name="Saw J.H."/>
            <person name="Yuryev A."/>
            <person name="Kanbe M."/>
            <person name="Hou S."/>
            <person name="Young A.G."/>
            <person name="Aizawa S."/>
            <person name="Alam M."/>
        </authorList>
    </citation>
    <scope>NUCLEOTIDE SEQUENCE [LARGE SCALE GENOMIC DNA]</scope>
    <source>
        <strain evidence="3 4">Lewin</strain>
    </source>
</reference>
<organism evidence="3 4">
    <name type="scientific">Saprospira grandis (strain Lewin)</name>
    <dbReference type="NCBI Taxonomy" id="984262"/>
    <lineage>
        <taxon>Bacteria</taxon>
        <taxon>Pseudomonadati</taxon>
        <taxon>Bacteroidota</taxon>
        <taxon>Saprospiria</taxon>
        <taxon>Saprospirales</taxon>
        <taxon>Saprospiraceae</taxon>
        <taxon>Saprospira</taxon>
    </lineage>
</organism>
<name>H6L8T8_SAPGL</name>
<evidence type="ECO:0000313" key="3">
    <source>
        <dbReference type="EMBL" id="AFC26894.1"/>
    </source>
</evidence>
<keyword evidence="4" id="KW-1185">Reference proteome</keyword>
<protein>
    <submittedName>
        <fullName evidence="3">Lipoprotein, putative</fullName>
    </submittedName>
</protein>
<dbReference type="InterPro" id="IPR028011">
    <property type="entry name" value="DUF4476"/>
</dbReference>
<evidence type="ECO:0000259" key="2">
    <source>
        <dbReference type="Pfam" id="PF14771"/>
    </source>
</evidence>
<evidence type="ECO:0000313" key="4">
    <source>
        <dbReference type="Proteomes" id="UP000007519"/>
    </source>
</evidence>
<dbReference type="AlphaFoldDB" id="H6L8T8"/>
<keyword evidence="3" id="KW-0449">Lipoprotein</keyword>
<dbReference type="STRING" id="984262.SGRA_4179"/>
<dbReference type="HOGENOM" id="CLU_1141941_0_0_10"/>
<keyword evidence="1" id="KW-0812">Transmembrane</keyword>
<sequence length="243" mass="27479">MGPAAALFSGAAAAMLRGSLFARPCSRLRRLWSGLRPPLRSAGPFGLRPGAASPPRWTKNSPSYFQHKKMLLFLAYSWKMEPQINLNFDLIIELFQKFTLMRIFLTFFSLCLIMASCIVVDPSAIGNGGGVVLGGPVPGYTGRVGCNAPITNNQFQRTRQNLASYSSSFDRMDVAKAQIPREGCYTVSQIRQLVNLWSSSFDREEFLHFAYDYTYDIDNYVDLQDVFTSSIDRKEFVEWCYNR</sequence>
<feature type="transmembrane region" description="Helical" evidence="1">
    <location>
        <begin position="100"/>
        <end position="120"/>
    </location>
</feature>
<keyword evidence="1" id="KW-1133">Transmembrane helix</keyword>
<feature type="domain" description="DUF4476" evidence="2">
    <location>
        <begin position="150"/>
        <end position="239"/>
    </location>
</feature>